<gene>
    <name evidence="1" type="ORF">BJ138DRAFT_1076876</name>
</gene>
<dbReference type="Proteomes" id="UP000790377">
    <property type="component" value="Unassembled WGS sequence"/>
</dbReference>
<comment type="caution">
    <text evidence="1">The sequence shown here is derived from an EMBL/GenBank/DDBJ whole genome shotgun (WGS) entry which is preliminary data.</text>
</comment>
<evidence type="ECO:0000313" key="1">
    <source>
        <dbReference type="EMBL" id="KAH7915759.1"/>
    </source>
</evidence>
<sequence length="625" mass="67548">MTTTAQRSPKELSSLTEILPSPSSSQLSSDPANVAYLTELPSYTLSDLLSTPTTLTTQSHTLTSSLTALTHTSYPTFLSLHRTSTALLSSLSSLDVSLGALLNTALPALDNAARVFRERSGPGVIDERQKARVVLEQHDKLKDLLDTPVLIDTCVRNGHYAEALALATHASSALNALSTSASNDSNSEPQIPLHLAESLQAEVTSSLHAMRLLLLDTLHDPTRKLPAFWKAIQFLRRMQALPEDELALAFVSARLNCLRVALDNVERDAGIAPLTNGQASKIPTSSTNIEDREYEKDRIGEDVARFLKKYIDVWREGAYDLVTQYTTIFLERSLSTAAAAVQPETPSCQSHVMKQTLPSTLLALLLPTLETHLHRSYPHLGPLATQLAYCSSALARVGMDFRGLLPPLICDAVADGFTEDIRCGAKQLFSSYFVRPNSAKMRLTPPSTWLLAHPHTLPSLTAVHDASSSTDPPHILPQILTSLPPLAGLLNAYLRALNRLRLLVPVDALGRVVSAVDAALAVGAGELLECAKELSVGNDVEELQVMKAAGKAYISVLVPFIRRAIVEGVFGVSMEEWAQVAVSGSNEMVGNGHANGKAGQNDSTKLDMIVREWEGWINGNLEASA</sequence>
<organism evidence="1 2">
    <name type="scientific">Hygrophoropsis aurantiaca</name>
    <dbReference type="NCBI Taxonomy" id="72124"/>
    <lineage>
        <taxon>Eukaryota</taxon>
        <taxon>Fungi</taxon>
        <taxon>Dikarya</taxon>
        <taxon>Basidiomycota</taxon>
        <taxon>Agaricomycotina</taxon>
        <taxon>Agaricomycetes</taxon>
        <taxon>Agaricomycetidae</taxon>
        <taxon>Boletales</taxon>
        <taxon>Coniophorineae</taxon>
        <taxon>Hygrophoropsidaceae</taxon>
        <taxon>Hygrophoropsis</taxon>
    </lineage>
</organism>
<reference evidence="1" key="1">
    <citation type="journal article" date="2021" name="New Phytol.">
        <title>Evolutionary innovations through gain and loss of genes in the ectomycorrhizal Boletales.</title>
        <authorList>
            <person name="Wu G."/>
            <person name="Miyauchi S."/>
            <person name="Morin E."/>
            <person name="Kuo A."/>
            <person name="Drula E."/>
            <person name="Varga T."/>
            <person name="Kohler A."/>
            <person name="Feng B."/>
            <person name="Cao Y."/>
            <person name="Lipzen A."/>
            <person name="Daum C."/>
            <person name="Hundley H."/>
            <person name="Pangilinan J."/>
            <person name="Johnson J."/>
            <person name="Barry K."/>
            <person name="LaButti K."/>
            <person name="Ng V."/>
            <person name="Ahrendt S."/>
            <person name="Min B."/>
            <person name="Choi I.G."/>
            <person name="Park H."/>
            <person name="Plett J.M."/>
            <person name="Magnuson J."/>
            <person name="Spatafora J.W."/>
            <person name="Nagy L.G."/>
            <person name="Henrissat B."/>
            <person name="Grigoriev I.V."/>
            <person name="Yang Z.L."/>
            <person name="Xu J."/>
            <person name="Martin F.M."/>
        </authorList>
    </citation>
    <scope>NUCLEOTIDE SEQUENCE</scope>
    <source>
        <strain evidence="1">ATCC 28755</strain>
    </source>
</reference>
<name>A0ACB8ARH4_9AGAM</name>
<evidence type="ECO:0000313" key="2">
    <source>
        <dbReference type="Proteomes" id="UP000790377"/>
    </source>
</evidence>
<accession>A0ACB8ARH4</accession>
<keyword evidence="2" id="KW-1185">Reference proteome</keyword>
<protein>
    <submittedName>
        <fullName evidence="1">Dor1-like family-domain-containing protein</fullName>
    </submittedName>
</protein>
<proteinExistence type="predicted"/>
<dbReference type="EMBL" id="MU267597">
    <property type="protein sequence ID" value="KAH7915759.1"/>
    <property type="molecule type" value="Genomic_DNA"/>
</dbReference>